<dbReference type="EMBL" id="JAQOWY010000542">
    <property type="protein sequence ID" value="KAK1840649.1"/>
    <property type="molecule type" value="Genomic_DNA"/>
</dbReference>
<protein>
    <submittedName>
        <fullName evidence="1">Uncharacterized protein</fullName>
    </submittedName>
</protein>
<dbReference type="AlphaFoldDB" id="A0AAD9A7Y3"/>
<evidence type="ECO:0000313" key="1">
    <source>
        <dbReference type="EMBL" id="KAK1840649.1"/>
    </source>
</evidence>
<accession>A0AAD9A7Y3</accession>
<comment type="caution">
    <text evidence="1">The sequence shown here is derived from an EMBL/GenBank/DDBJ whole genome shotgun (WGS) entry which is preliminary data.</text>
</comment>
<keyword evidence="2" id="KW-1185">Reference proteome</keyword>
<gene>
    <name evidence="1" type="ORF">CCHR01_16715</name>
</gene>
<evidence type="ECO:0000313" key="2">
    <source>
        <dbReference type="Proteomes" id="UP001243330"/>
    </source>
</evidence>
<name>A0AAD9A7Y3_9PEZI</name>
<organism evidence="1 2">
    <name type="scientific">Colletotrichum chrysophilum</name>
    <dbReference type="NCBI Taxonomy" id="1836956"/>
    <lineage>
        <taxon>Eukaryota</taxon>
        <taxon>Fungi</taxon>
        <taxon>Dikarya</taxon>
        <taxon>Ascomycota</taxon>
        <taxon>Pezizomycotina</taxon>
        <taxon>Sordariomycetes</taxon>
        <taxon>Hypocreomycetidae</taxon>
        <taxon>Glomerellales</taxon>
        <taxon>Glomerellaceae</taxon>
        <taxon>Colletotrichum</taxon>
        <taxon>Colletotrichum gloeosporioides species complex</taxon>
    </lineage>
</organism>
<sequence length="89" mass="9864">MEMRRRVKPISRAETACSERTKRLTAHFVRPCRTMDKAGSVVIGREAVRGGSLPRTPAAFGSFLPSSEDGEWLLHRLPSKRPPGDSETS</sequence>
<proteinExistence type="predicted"/>
<dbReference type="Proteomes" id="UP001243330">
    <property type="component" value="Unassembled WGS sequence"/>
</dbReference>
<reference evidence="1" key="1">
    <citation type="submission" date="2023-01" db="EMBL/GenBank/DDBJ databases">
        <title>Colletotrichum chrysophilum M932 genome sequence.</title>
        <authorList>
            <person name="Baroncelli R."/>
        </authorList>
    </citation>
    <scope>NUCLEOTIDE SEQUENCE</scope>
    <source>
        <strain evidence="1">M932</strain>
    </source>
</reference>